<dbReference type="GO" id="GO:0016042">
    <property type="term" value="P:lipid catabolic process"/>
    <property type="evidence" value="ECO:0007669"/>
    <property type="project" value="UniProtKB-ARBA"/>
</dbReference>
<dbReference type="STRING" id="56689.GCA_001291445_02240"/>
<dbReference type="InterPro" id="IPR052066">
    <property type="entry name" value="Glycosphingolipid_Hydrolases"/>
</dbReference>
<feature type="domain" description="Glycoside hydrolase family 5" evidence="5">
    <location>
        <begin position="331"/>
        <end position="623"/>
    </location>
</feature>
<dbReference type="AlphaFoldDB" id="A0A1A3HAM2"/>
<dbReference type="InterPro" id="IPR018087">
    <property type="entry name" value="Glyco_hydro_5_CS"/>
</dbReference>
<dbReference type="OrthoDB" id="4771662at2"/>
<dbReference type="Proteomes" id="UP000093898">
    <property type="component" value="Unassembled WGS sequence"/>
</dbReference>
<dbReference type="PROSITE" id="PS00659">
    <property type="entry name" value="GLYCOSYL_HYDROL_F5"/>
    <property type="match status" value="1"/>
</dbReference>
<proteinExistence type="inferred from homology"/>
<comment type="caution">
    <text evidence="7">The sequence shown here is derived from an EMBL/GenBank/DDBJ whole genome shotgun (WGS) entry which is preliminary data.</text>
</comment>
<keyword evidence="2" id="KW-0378">Hydrolase</keyword>
<comment type="similarity">
    <text evidence="1">Belongs to the glycosyl hydrolase 5 (cellulase A) family.</text>
</comment>
<organism evidence="7 8">
    <name type="scientific">Mycolicibacterium mucogenicum</name>
    <name type="common">Mycobacterium mucogenicum</name>
    <dbReference type="NCBI Taxonomy" id="56689"/>
    <lineage>
        <taxon>Bacteria</taxon>
        <taxon>Bacillati</taxon>
        <taxon>Actinomycetota</taxon>
        <taxon>Actinomycetes</taxon>
        <taxon>Mycobacteriales</taxon>
        <taxon>Mycobacteriaceae</taxon>
        <taxon>Mycolicibacterium</taxon>
    </lineage>
</organism>
<feature type="compositionally biased region" description="Basic and acidic residues" evidence="4">
    <location>
        <begin position="1"/>
        <end position="11"/>
    </location>
</feature>
<dbReference type="PANTHER" id="PTHR31308">
    <property type="match status" value="1"/>
</dbReference>
<dbReference type="InterPro" id="IPR017853">
    <property type="entry name" value="GH"/>
</dbReference>
<evidence type="ECO:0000313" key="7">
    <source>
        <dbReference type="EMBL" id="OBJ44663.1"/>
    </source>
</evidence>
<sequence>MLAAARRESTHSRSKTNSAAAVNTTSLVSATSTTQPTAAASPTATVAPTTTPAAVVPKLPSNPAGWFQVLVYNPLHTGVHLWITSPLGAGVDAAINRLAGTYVIGNGTRGTEAAPNGTAGGWLLGDGGAGWNSTAPGVRGGNGGAAGLLGDGGIGGNGGAGAAGGLGGSGGKLMGIGGNGGAGGTSPGGTGGAGGQGGRGSGLLFGIGGKGGNGGAGLDGGRGGNGGNGAFILGIGGNGGDAGNSGVGGTTTKLPALGGAGGTAGLLGNHGAVGKYGTGSSLVQSPSGSSVLSITANGMYLTNSDGQVVLLHGVNEVYKLAPYEPSASGFDEADAEFLAANGFNVVRLGVIWAGVEPTPGEYNAAYIASIQQTVNMLAAHGIYTIIDMHQDLYSASLGGEGAPEWATKTGGLPNVNAGFPASYYLSPAQTAAWDNFWNNSQASNGLGLQDNYAAAWQYIAATFAGNNAVIGFDIMNEPFPGTSWLPTLLGSPFFAYQELTPMYRQVASAIRSVDPNAALLVEPANPAVSEVGAILGLPLQLGTIDDPNVILAFHDYCAGSATASFCGWLASQQANTAQAYAKAHQIPVIMNEFGASNAKSDLYAEMNAANANLMSWAVWAYTGYGDITTSGNTDGESLVYNPQLPPTGSNVNTSSLQVLTTPFPQAISGTPIAFSNANGTFDFSYSTAKADGSGSFAPGSQTMISVPAIAYPNGYSVSVTGGQVASAANAPVLVVTSDSAAGVIRVVVTPNGPDPSGSAGS</sequence>
<evidence type="ECO:0000256" key="4">
    <source>
        <dbReference type="SAM" id="MobiDB-lite"/>
    </source>
</evidence>
<dbReference type="Pfam" id="PF18564">
    <property type="entry name" value="Glyco_hydro_5_C"/>
    <property type="match status" value="1"/>
</dbReference>
<dbReference type="EMBL" id="LZLC01000055">
    <property type="protein sequence ID" value="OBJ44663.1"/>
    <property type="molecule type" value="Genomic_DNA"/>
</dbReference>
<name>A0A1A3HAM2_MYCMU</name>
<evidence type="ECO:0000259" key="5">
    <source>
        <dbReference type="Pfam" id="PF00150"/>
    </source>
</evidence>
<evidence type="ECO:0000256" key="1">
    <source>
        <dbReference type="ARBA" id="ARBA00005641"/>
    </source>
</evidence>
<gene>
    <name evidence="7" type="ORF">A5630_16100</name>
</gene>
<dbReference type="InterPro" id="IPR041036">
    <property type="entry name" value="GH5_C"/>
</dbReference>
<dbReference type="Gene3D" id="2.60.40.1180">
    <property type="entry name" value="Golgi alpha-mannosidase II"/>
    <property type="match status" value="1"/>
</dbReference>
<accession>A0A1A3HAM2</accession>
<evidence type="ECO:0000256" key="3">
    <source>
        <dbReference type="ARBA" id="ARBA00023295"/>
    </source>
</evidence>
<dbReference type="InterPro" id="IPR048996">
    <property type="entry name" value="PGRS_rpt"/>
</dbReference>
<dbReference type="PANTHER" id="PTHR31308:SF3">
    <property type="entry name" value="ENDOGLYCOCERAMIDASE"/>
    <property type="match status" value="1"/>
</dbReference>
<dbReference type="GO" id="GO:0000272">
    <property type="term" value="P:polysaccharide catabolic process"/>
    <property type="evidence" value="ECO:0007669"/>
    <property type="project" value="InterPro"/>
</dbReference>
<evidence type="ECO:0000256" key="2">
    <source>
        <dbReference type="ARBA" id="ARBA00022801"/>
    </source>
</evidence>
<feature type="region of interest" description="Disordered" evidence="4">
    <location>
        <begin position="1"/>
        <end position="23"/>
    </location>
</feature>
<evidence type="ECO:0000259" key="6">
    <source>
        <dbReference type="Pfam" id="PF18564"/>
    </source>
</evidence>
<protein>
    <submittedName>
        <fullName evidence="7">Endoglycoceramidase</fullName>
    </submittedName>
</protein>
<reference evidence="7 8" key="1">
    <citation type="submission" date="2016-06" db="EMBL/GenBank/DDBJ databases">
        <authorList>
            <person name="Kjaerup R.B."/>
            <person name="Dalgaard T.S."/>
            <person name="Juul-Madsen H.R."/>
        </authorList>
    </citation>
    <scope>NUCLEOTIDE SEQUENCE [LARGE SCALE GENOMIC DNA]</scope>
    <source>
        <strain evidence="7 8">1127319.6</strain>
    </source>
</reference>
<evidence type="ECO:0000313" key="8">
    <source>
        <dbReference type="Proteomes" id="UP000093898"/>
    </source>
</evidence>
<feature type="domain" description="Glycoside hydrolase family 5 C-terminal" evidence="6">
    <location>
        <begin position="662"/>
        <end position="748"/>
    </location>
</feature>
<dbReference type="SUPFAM" id="SSF51445">
    <property type="entry name" value="(Trans)glycosidases"/>
    <property type="match status" value="1"/>
</dbReference>
<keyword evidence="3" id="KW-0326">Glycosidase</keyword>
<dbReference type="Gene3D" id="3.20.20.80">
    <property type="entry name" value="Glycosidases"/>
    <property type="match status" value="1"/>
</dbReference>
<dbReference type="GO" id="GO:0004553">
    <property type="term" value="F:hydrolase activity, hydrolyzing O-glycosyl compounds"/>
    <property type="evidence" value="ECO:0007669"/>
    <property type="project" value="InterPro"/>
</dbReference>
<dbReference type="InterPro" id="IPR001547">
    <property type="entry name" value="Glyco_hydro_5"/>
</dbReference>
<dbReference type="GO" id="GO:1901136">
    <property type="term" value="P:carbohydrate derivative catabolic process"/>
    <property type="evidence" value="ECO:0007669"/>
    <property type="project" value="UniProtKB-ARBA"/>
</dbReference>
<dbReference type="Pfam" id="PF21526">
    <property type="entry name" value="PGRS"/>
    <property type="match status" value="1"/>
</dbReference>
<dbReference type="Pfam" id="PF00150">
    <property type="entry name" value="Cellulase"/>
    <property type="match status" value="1"/>
</dbReference>
<dbReference type="InterPro" id="IPR013780">
    <property type="entry name" value="Glyco_hydro_b"/>
</dbReference>